<dbReference type="PANTHER" id="PTHR11062">
    <property type="entry name" value="EXOSTOSIN HEPARAN SULFATE GLYCOSYLTRANSFERASE -RELATED"/>
    <property type="match status" value="1"/>
</dbReference>
<dbReference type="OrthoDB" id="1924787at2759"/>
<dbReference type="GO" id="GO:0016757">
    <property type="term" value="F:glycosyltransferase activity"/>
    <property type="evidence" value="ECO:0007669"/>
    <property type="project" value="InterPro"/>
</dbReference>
<reference evidence="3" key="1">
    <citation type="submission" date="2022-10" db="EMBL/GenBank/DDBJ databases">
        <authorList>
            <person name="Chen Y."/>
            <person name="Dougan E. K."/>
            <person name="Chan C."/>
            <person name="Rhodes N."/>
            <person name="Thang M."/>
        </authorList>
    </citation>
    <scope>NUCLEOTIDE SEQUENCE</scope>
</reference>
<accession>A0A9P1G032</accession>
<dbReference type="EMBL" id="CAMXCT020001779">
    <property type="protein sequence ID" value="CAL1146380.1"/>
    <property type="molecule type" value="Genomic_DNA"/>
</dbReference>
<gene>
    <name evidence="3" type="ORF">C1SCF055_LOCUS19790</name>
</gene>
<comment type="similarity">
    <text evidence="1">Belongs to the glycosyltransferase 47 family.</text>
</comment>
<evidence type="ECO:0000313" key="4">
    <source>
        <dbReference type="EMBL" id="CAL1146380.1"/>
    </source>
</evidence>
<evidence type="ECO:0000313" key="3">
    <source>
        <dbReference type="EMBL" id="CAI3993005.1"/>
    </source>
</evidence>
<evidence type="ECO:0000313" key="5">
    <source>
        <dbReference type="Proteomes" id="UP001152797"/>
    </source>
</evidence>
<reference evidence="4" key="2">
    <citation type="submission" date="2024-04" db="EMBL/GenBank/DDBJ databases">
        <authorList>
            <person name="Chen Y."/>
            <person name="Shah S."/>
            <person name="Dougan E. K."/>
            <person name="Thang M."/>
            <person name="Chan C."/>
        </authorList>
    </citation>
    <scope>NUCLEOTIDE SEQUENCE [LARGE SCALE GENOMIC DNA]</scope>
</reference>
<protein>
    <recommendedName>
        <fullName evidence="2">Exostosin GT47 domain-containing protein</fullName>
    </recommendedName>
</protein>
<dbReference type="EMBL" id="CAMXCT030001779">
    <property type="protein sequence ID" value="CAL4780317.1"/>
    <property type="molecule type" value="Genomic_DNA"/>
</dbReference>
<dbReference type="InterPro" id="IPR040911">
    <property type="entry name" value="Exostosin_GT47"/>
</dbReference>
<dbReference type="Pfam" id="PF03016">
    <property type="entry name" value="Exostosin_GT47"/>
    <property type="match status" value="1"/>
</dbReference>
<proteinExistence type="inferred from homology"/>
<evidence type="ECO:0000256" key="1">
    <source>
        <dbReference type="ARBA" id="ARBA00010271"/>
    </source>
</evidence>
<dbReference type="Proteomes" id="UP001152797">
    <property type="component" value="Unassembled WGS sequence"/>
</dbReference>
<feature type="domain" description="Exostosin GT47" evidence="2">
    <location>
        <begin position="232"/>
        <end position="530"/>
    </location>
</feature>
<keyword evidence="5" id="KW-1185">Reference proteome</keyword>
<dbReference type="InterPro" id="IPR004263">
    <property type="entry name" value="Exostosin"/>
</dbReference>
<sequence length="599" mass="67159">MGVRGQGNPSCWQEGFSYSLCCDEKHGPDGNKQCWDGMHTFSSCCLSSSMEPSKDFDELMSRGHTGDTSVLPAIMRLLATGGEDCSQRLFACDDPESPISKAQWKAFFDASSASRFLRLQPFPADGDPWALWSACCTFAGAGRVAEHVLRLARSCPSGAAALLMAVLPRLQEGLGEAAALEGFQTATQIANQLDPLGDCRWIYQTNRASWSQIEWFLSDPVGGSLPCGPAAPRIYVDEPEEFKALWANPLLCAERGLCFTEVWLHEFLRRAECRVDDPQEADFIYAPIYMSCYNLIAAVERNQKARVALEGFMSRLLSQSGPPLLLVFSCEKWKLPQKWLQRLSQRGYVAAAVEAKPLLHTKDFGATTSTAPTGTWHCQDCFRLGYDIVIPSAVAATESHRLKSFNRKPEDRSLLLTWRGEHAESASKDVREGYLEVNETVRSKIIKAYQYKRGADVGSSSIRYSFLMGNSHFCLVPRGRGWWTVRLFEAIHAGCIPVLLSDEVELPFQDIVSWETFSVKWPMDDVGDKLYNYLDALRNDWPKLKVLHDNVRAVSCWFDYLQPSHPTCSPYQGLLKQLSALVSGDRPPPRGRLLKNFWF</sequence>
<dbReference type="EMBL" id="CAMXCT010001779">
    <property type="protein sequence ID" value="CAI3993005.1"/>
    <property type="molecule type" value="Genomic_DNA"/>
</dbReference>
<organism evidence="3">
    <name type="scientific">Cladocopium goreaui</name>
    <dbReference type="NCBI Taxonomy" id="2562237"/>
    <lineage>
        <taxon>Eukaryota</taxon>
        <taxon>Sar</taxon>
        <taxon>Alveolata</taxon>
        <taxon>Dinophyceae</taxon>
        <taxon>Suessiales</taxon>
        <taxon>Symbiodiniaceae</taxon>
        <taxon>Cladocopium</taxon>
    </lineage>
</organism>
<evidence type="ECO:0000259" key="2">
    <source>
        <dbReference type="Pfam" id="PF03016"/>
    </source>
</evidence>
<comment type="caution">
    <text evidence="3">The sequence shown here is derived from an EMBL/GenBank/DDBJ whole genome shotgun (WGS) entry which is preliminary data.</text>
</comment>
<name>A0A9P1G032_9DINO</name>
<dbReference type="AlphaFoldDB" id="A0A9P1G032"/>